<name>A0ABP0T9K5_9BRYO</name>
<feature type="domain" description="ARID" evidence="2">
    <location>
        <begin position="502"/>
        <end position="600"/>
    </location>
</feature>
<evidence type="ECO:0000313" key="3">
    <source>
        <dbReference type="EMBL" id="CAK9190326.1"/>
    </source>
</evidence>
<dbReference type="InterPro" id="IPR001606">
    <property type="entry name" value="ARID_dom"/>
</dbReference>
<dbReference type="Gene3D" id="2.60.120.330">
    <property type="entry name" value="B-lactam Antibiotic, Isopenicillin N Synthase, Chain"/>
    <property type="match status" value="1"/>
</dbReference>
<dbReference type="Gene3D" id="1.10.150.60">
    <property type="entry name" value="ARID DNA-binding domain"/>
    <property type="match status" value="1"/>
</dbReference>
<reference evidence="3 4" key="1">
    <citation type="submission" date="2024-02" db="EMBL/GenBank/DDBJ databases">
        <authorList>
            <consortium name="ELIXIR-Norway"/>
            <consortium name="Elixir Norway"/>
        </authorList>
    </citation>
    <scope>NUCLEOTIDE SEQUENCE [LARGE SCALE GENOMIC DNA]</scope>
</reference>
<feature type="region of interest" description="Disordered" evidence="1">
    <location>
        <begin position="361"/>
        <end position="391"/>
    </location>
</feature>
<gene>
    <name evidence="3" type="ORF">CSSPTR1EN2_LOCUS834</name>
</gene>
<sequence>MPGAIIIYLSRVRLMDLVAADGLPSDAYKHAVAMLAQSLRNSNAAIIQLSPGDEVLLRCVLDSVRMFFHQKPIVGPELIHTEDTQAWNQTSGYFADSQHAREVYDYRPGRTSSAASEEAAEANITTAELPPAGLPELFALLGNVTRVILDAIGCSLELRSFAFTDLLDNMPLKIGEMSTSVLSTCCHNRPGAKHQGEDVALTCEQQGNVPLLDEDMDKGLLTLLKSDKPGLQIRDFQGRWIVVDADLGPQDMVLYSGLSLYQATGGYLSPAVHRTDSSNNNNVTAAAGQGQGSSVIPYGRCSIEFKLMPRASAILHCSAMTAAGHPVGSPFQQPVAVHDFMQRSHPMDQLLNRPGVPTFTFPTPPPPDGSIKSGMKRRKQVSQGKPLAPSKRLRLEAQRVLKERVQEIADSKGLKVRYCNLKECEEHHLHATESPCGVLRAEMGWPQGVPFVHPHDLPNKAKQAFLEAYEPGWTTAQDGEVGSLESSQAQQALHALAGAPSVEDQRFTVKTVYDYLRAKGKPVPTGKPQVVGHKVNLCSLAKLAFEAGGRAQFDSDSGFQQFIGANFQLDTASEKDKERALERLKKLYDQVLYDYVEDLVASDQLN</sequence>
<dbReference type="EMBL" id="OZ019893">
    <property type="protein sequence ID" value="CAK9190326.1"/>
    <property type="molecule type" value="Genomic_DNA"/>
</dbReference>
<accession>A0ABP0T9K5</accession>
<dbReference type="InterPro" id="IPR027443">
    <property type="entry name" value="IPNS-like_sf"/>
</dbReference>
<protein>
    <recommendedName>
        <fullName evidence="2">ARID domain-containing protein</fullName>
    </recommendedName>
</protein>
<dbReference type="Proteomes" id="UP001497512">
    <property type="component" value="Chromosome 1"/>
</dbReference>
<proteinExistence type="predicted"/>
<evidence type="ECO:0000256" key="1">
    <source>
        <dbReference type="SAM" id="MobiDB-lite"/>
    </source>
</evidence>
<dbReference type="InterPro" id="IPR036431">
    <property type="entry name" value="ARID_dom_sf"/>
</dbReference>
<keyword evidence="4" id="KW-1185">Reference proteome</keyword>
<dbReference type="PANTHER" id="PTHR33644:SF2">
    <property type="entry name" value="2-OXOGLUTARATE (2OG) AND FE(II)-DEPENDENT OXYGENASE SUPERFAMILY PROTEIN"/>
    <property type="match status" value="1"/>
</dbReference>
<evidence type="ECO:0000259" key="2">
    <source>
        <dbReference type="PROSITE" id="PS51011"/>
    </source>
</evidence>
<organism evidence="3 4">
    <name type="scientific">Sphagnum troendelagicum</name>
    <dbReference type="NCBI Taxonomy" id="128251"/>
    <lineage>
        <taxon>Eukaryota</taxon>
        <taxon>Viridiplantae</taxon>
        <taxon>Streptophyta</taxon>
        <taxon>Embryophyta</taxon>
        <taxon>Bryophyta</taxon>
        <taxon>Sphagnophytina</taxon>
        <taxon>Sphagnopsida</taxon>
        <taxon>Sphagnales</taxon>
        <taxon>Sphagnaceae</taxon>
        <taxon>Sphagnum</taxon>
    </lineage>
</organism>
<dbReference type="PANTHER" id="PTHR33644">
    <property type="entry name" value="U-BOX DOMAIN-CONTAINING PROTEIN 62-RELATED"/>
    <property type="match status" value="1"/>
</dbReference>
<dbReference type="PROSITE" id="PS51011">
    <property type="entry name" value="ARID"/>
    <property type="match status" value="1"/>
</dbReference>
<evidence type="ECO:0000313" key="4">
    <source>
        <dbReference type="Proteomes" id="UP001497512"/>
    </source>
</evidence>
<dbReference type="Pfam" id="PF01388">
    <property type="entry name" value="ARID"/>
    <property type="match status" value="1"/>
</dbReference>
<dbReference type="SUPFAM" id="SSF51197">
    <property type="entry name" value="Clavaminate synthase-like"/>
    <property type="match status" value="1"/>
</dbReference>